<dbReference type="GO" id="GO:0019265">
    <property type="term" value="P:glycine biosynthetic process, by transamination of glyoxylate"/>
    <property type="evidence" value="ECO:0007669"/>
    <property type="project" value="TreeGrafter"/>
</dbReference>
<protein>
    <submittedName>
        <fullName evidence="11">Alanine--glyoxylate aminotransferase family protein</fullName>
    </submittedName>
</protein>
<evidence type="ECO:0000256" key="4">
    <source>
        <dbReference type="ARBA" id="ARBA00022679"/>
    </source>
</evidence>
<evidence type="ECO:0000259" key="10">
    <source>
        <dbReference type="Pfam" id="PF00266"/>
    </source>
</evidence>
<feature type="binding site" evidence="6">
    <location>
        <position position="332"/>
    </location>
    <ligand>
        <name>substrate</name>
    </ligand>
</feature>
<evidence type="ECO:0000313" key="11">
    <source>
        <dbReference type="EMBL" id="RJP74734.1"/>
    </source>
</evidence>
<comment type="similarity">
    <text evidence="2 8">Belongs to the class-V pyridoxal-phosphate-dependent aminotransferase family.</text>
</comment>
<dbReference type="GO" id="GO:0008453">
    <property type="term" value="F:alanine-glyoxylate transaminase activity"/>
    <property type="evidence" value="ECO:0007669"/>
    <property type="project" value="TreeGrafter"/>
</dbReference>
<evidence type="ECO:0000256" key="2">
    <source>
        <dbReference type="ARBA" id="ARBA00009236"/>
    </source>
</evidence>
<dbReference type="EMBL" id="QZKI01000011">
    <property type="protein sequence ID" value="RJP74734.1"/>
    <property type="molecule type" value="Genomic_DNA"/>
</dbReference>
<reference evidence="11 12" key="1">
    <citation type="journal article" date="2017" name="ISME J.">
        <title>Energy and carbon metabolisms in a deep terrestrial subsurface fluid microbial community.</title>
        <authorList>
            <person name="Momper L."/>
            <person name="Jungbluth S.P."/>
            <person name="Lee M.D."/>
            <person name="Amend J.P."/>
        </authorList>
    </citation>
    <scope>NUCLEOTIDE SEQUENCE [LARGE SCALE GENOMIC DNA]</scope>
    <source>
        <strain evidence="11">SURF_17</strain>
    </source>
</reference>
<dbReference type="GO" id="GO:0004760">
    <property type="term" value="F:L-serine-pyruvate transaminase activity"/>
    <property type="evidence" value="ECO:0007669"/>
    <property type="project" value="TreeGrafter"/>
</dbReference>
<keyword evidence="5 7" id="KW-0663">Pyridoxal phosphate</keyword>
<dbReference type="PANTHER" id="PTHR21152">
    <property type="entry name" value="AMINOTRANSFERASE CLASS V"/>
    <property type="match status" value="1"/>
</dbReference>
<keyword evidence="3 11" id="KW-0032">Aminotransferase</keyword>
<accession>A0A419F8K9</accession>
<dbReference type="InterPro" id="IPR020578">
    <property type="entry name" value="Aminotrans_V_PyrdxlP_BS"/>
</dbReference>
<dbReference type="FunFam" id="3.40.640.10:FF:000027">
    <property type="entry name" value="Serine--pyruvate aminotransferase, mitochondrial"/>
    <property type="match status" value="1"/>
</dbReference>
<evidence type="ECO:0000313" key="12">
    <source>
        <dbReference type="Proteomes" id="UP000285961"/>
    </source>
</evidence>
<name>A0A419F8K9_9BACT</name>
<keyword evidence="4 11" id="KW-0808">Transferase</keyword>
<dbReference type="InterPro" id="IPR015421">
    <property type="entry name" value="PyrdxlP-dep_Trfase_major"/>
</dbReference>
<evidence type="ECO:0000256" key="5">
    <source>
        <dbReference type="ARBA" id="ARBA00022898"/>
    </source>
</evidence>
<evidence type="ECO:0000256" key="1">
    <source>
        <dbReference type="ARBA" id="ARBA00001933"/>
    </source>
</evidence>
<sequence>MRKYLLMAPGPTSLPPQVLLAMAKPVIHHRTDEFKAILKEVNEGLQHIFQTSNPVITFSASGTGAMEAAVVNTLSRGDRALVVRGGKFGERWGELCEAYGVEVMPLDVEWGRAVDPAAVASALKKNPDIKAVFTTLCETSTCVHNDIEAIGKAVASYPAILVVDAISGLCADDLKTDAWSVDVVVAGSQKGLMLPPGLSFASISAKAREAVKKSNLPKFYLSYDKALKSLAKTDTPFTSAVSLIYGLRESLALIRQEGLENVVKRHARLARATREAALALGLELLSKAPSNVATAIIMPAGMDADAVRKKLTRDFSITVAGGQDKLKGRIIRVAHLGYCEEADVITAISALEMVLRQLGHACEPGAGVAAAEKAFAHYHD</sequence>
<dbReference type="InterPro" id="IPR000192">
    <property type="entry name" value="Aminotrans_V_dom"/>
</dbReference>
<gene>
    <name evidence="11" type="ORF">C4532_01755</name>
</gene>
<evidence type="ECO:0000256" key="6">
    <source>
        <dbReference type="PIRSR" id="PIRSR000524-1"/>
    </source>
</evidence>
<evidence type="ECO:0000256" key="8">
    <source>
        <dbReference type="RuleBase" id="RU004075"/>
    </source>
</evidence>
<comment type="cofactor">
    <cofactor evidence="1 7 9">
        <name>pyridoxal 5'-phosphate</name>
        <dbReference type="ChEBI" id="CHEBI:597326"/>
    </cofactor>
</comment>
<dbReference type="Proteomes" id="UP000285961">
    <property type="component" value="Unassembled WGS sequence"/>
</dbReference>
<dbReference type="Gene3D" id="3.90.1150.10">
    <property type="entry name" value="Aspartate Aminotransferase, domain 1"/>
    <property type="match status" value="1"/>
</dbReference>
<dbReference type="InterPro" id="IPR015422">
    <property type="entry name" value="PyrdxlP-dep_Trfase_small"/>
</dbReference>
<feature type="modified residue" description="N6-(pyridoxal phosphate)lysine" evidence="7">
    <location>
        <position position="190"/>
    </location>
</feature>
<dbReference type="SUPFAM" id="SSF53383">
    <property type="entry name" value="PLP-dependent transferases"/>
    <property type="match status" value="1"/>
</dbReference>
<dbReference type="InterPro" id="IPR015424">
    <property type="entry name" value="PyrdxlP-dep_Trfase"/>
</dbReference>
<dbReference type="PIRSF" id="PIRSF000524">
    <property type="entry name" value="SPT"/>
    <property type="match status" value="1"/>
</dbReference>
<evidence type="ECO:0000256" key="3">
    <source>
        <dbReference type="ARBA" id="ARBA00022576"/>
    </source>
</evidence>
<feature type="domain" description="Aminotransferase class V" evidence="10">
    <location>
        <begin position="6"/>
        <end position="323"/>
    </location>
</feature>
<dbReference type="Gene3D" id="3.40.640.10">
    <property type="entry name" value="Type I PLP-dependent aspartate aminotransferase-like (Major domain)"/>
    <property type="match status" value="1"/>
</dbReference>
<dbReference type="InterPro" id="IPR024169">
    <property type="entry name" value="SP_NH2Trfase/AEP_transaminase"/>
</dbReference>
<proteinExistence type="inferred from homology"/>
<evidence type="ECO:0000256" key="9">
    <source>
        <dbReference type="RuleBase" id="RU004504"/>
    </source>
</evidence>
<dbReference type="PANTHER" id="PTHR21152:SF40">
    <property type="entry name" value="ALANINE--GLYOXYLATE AMINOTRANSFERASE"/>
    <property type="match status" value="1"/>
</dbReference>
<evidence type="ECO:0000256" key="7">
    <source>
        <dbReference type="PIRSR" id="PIRSR000524-50"/>
    </source>
</evidence>
<dbReference type="PROSITE" id="PS00595">
    <property type="entry name" value="AA_TRANSFER_CLASS_5"/>
    <property type="match status" value="1"/>
</dbReference>
<organism evidence="11 12">
    <name type="scientific">Candidatus Abyssobacteria bacterium SURF_17</name>
    <dbReference type="NCBI Taxonomy" id="2093361"/>
    <lineage>
        <taxon>Bacteria</taxon>
        <taxon>Pseudomonadati</taxon>
        <taxon>Candidatus Hydrogenedentota</taxon>
        <taxon>Candidatus Abyssobacteria</taxon>
    </lineage>
</organism>
<dbReference type="AlphaFoldDB" id="A0A419F8K9"/>
<comment type="caution">
    <text evidence="11">The sequence shown here is derived from an EMBL/GenBank/DDBJ whole genome shotgun (WGS) entry which is preliminary data.</text>
</comment>
<dbReference type="Pfam" id="PF00266">
    <property type="entry name" value="Aminotran_5"/>
    <property type="match status" value="1"/>
</dbReference>